<dbReference type="EMBL" id="CABFPH010000003">
    <property type="protein sequence ID" value="VUD69885.1"/>
    <property type="molecule type" value="Genomic_DNA"/>
</dbReference>
<dbReference type="RefSeq" id="WP_142581478.1">
    <property type="nucleotide sequence ID" value="NZ_CABFPH010000003.1"/>
</dbReference>
<dbReference type="AlphaFoldDB" id="A0A509E8F3"/>
<evidence type="ECO:0000259" key="2">
    <source>
        <dbReference type="Pfam" id="PF07811"/>
    </source>
</evidence>
<feature type="domain" description="TadE-like" evidence="2">
    <location>
        <begin position="22"/>
        <end position="63"/>
    </location>
</feature>
<evidence type="ECO:0000313" key="4">
    <source>
        <dbReference type="Proteomes" id="UP000410984"/>
    </source>
</evidence>
<sequence length="207" mass="21603">MSRPRPGGLGRCLTRLRSDAEGTAALEFALILPLIVTIYFGLTELLRAVDTGRKVTLYARTIADLSGRATNGSPVAADMAAIVDAAGVIMRPYSTASLQVAIHAMGVGNGTGTLLGGVCSSYPPGARPVRTLNGTAGLPATPSTFGYDGARYVLAEVSLPYTPIVGSNLFRLIFGRTGLVFSRKISWAQRLDKGEVVMPGGSPCPSF</sequence>
<keyword evidence="4" id="KW-1185">Reference proteome</keyword>
<evidence type="ECO:0000313" key="3">
    <source>
        <dbReference type="EMBL" id="VUD69885.1"/>
    </source>
</evidence>
<reference evidence="3 4" key="1">
    <citation type="submission" date="2019-06" db="EMBL/GenBank/DDBJ databases">
        <authorList>
            <person name="Rodrigo-Torres L."/>
            <person name="Arahal R. D."/>
            <person name="Lucena T."/>
        </authorList>
    </citation>
    <scope>NUCLEOTIDE SEQUENCE [LARGE SCALE GENOMIC DNA]</scope>
    <source>
        <strain evidence="3 4">SB0023/3</strain>
    </source>
</reference>
<dbReference type="Pfam" id="PF07811">
    <property type="entry name" value="TadE"/>
    <property type="match status" value="1"/>
</dbReference>
<keyword evidence="1" id="KW-0812">Transmembrane</keyword>
<dbReference type="OrthoDB" id="7189296at2"/>
<keyword evidence="1" id="KW-0472">Membrane</keyword>
<dbReference type="Proteomes" id="UP000410984">
    <property type="component" value="Unassembled WGS sequence"/>
</dbReference>
<proteinExistence type="predicted"/>
<keyword evidence="1" id="KW-1133">Transmembrane helix</keyword>
<gene>
    <name evidence="3" type="ORF">MET9862_00445</name>
</gene>
<organism evidence="3 4">
    <name type="scientific">Methylobacterium symbioticum</name>
    <dbReference type="NCBI Taxonomy" id="2584084"/>
    <lineage>
        <taxon>Bacteria</taxon>
        <taxon>Pseudomonadati</taxon>
        <taxon>Pseudomonadota</taxon>
        <taxon>Alphaproteobacteria</taxon>
        <taxon>Hyphomicrobiales</taxon>
        <taxon>Methylobacteriaceae</taxon>
        <taxon>Methylobacterium</taxon>
    </lineage>
</organism>
<dbReference type="InterPro" id="IPR012495">
    <property type="entry name" value="TadE-like_dom"/>
</dbReference>
<name>A0A509E8F3_9HYPH</name>
<evidence type="ECO:0000256" key="1">
    <source>
        <dbReference type="SAM" id="Phobius"/>
    </source>
</evidence>
<feature type="transmembrane region" description="Helical" evidence="1">
    <location>
        <begin position="21"/>
        <end position="42"/>
    </location>
</feature>
<accession>A0A509E8F3</accession>
<protein>
    <recommendedName>
        <fullName evidence="2">TadE-like domain-containing protein</fullName>
    </recommendedName>
</protein>